<organism evidence="2 3">
    <name type="scientific">Steinernema carpocapsae</name>
    <name type="common">Entomopathogenic nematode</name>
    <dbReference type="NCBI Taxonomy" id="34508"/>
    <lineage>
        <taxon>Eukaryota</taxon>
        <taxon>Metazoa</taxon>
        <taxon>Ecdysozoa</taxon>
        <taxon>Nematoda</taxon>
        <taxon>Chromadorea</taxon>
        <taxon>Rhabditida</taxon>
        <taxon>Tylenchina</taxon>
        <taxon>Panagrolaimomorpha</taxon>
        <taxon>Strongyloidoidea</taxon>
        <taxon>Steinernematidae</taxon>
        <taxon>Steinernema</taxon>
    </lineage>
</organism>
<gene>
    <name evidence="2" type="ORF">L596_026778</name>
</gene>
<dbReference type="EMBL" id="AZBU02000010">
    <property type="protein sequence ID" value="TKR62874.1"/>
    <property type="molecule type" value="Genomic_DNA"/>
</dbReference>
<sequence length="122" mass="13925">MVSFENVLIGSVYSVLAFILMIVNVLVFVTISVNSEFYTNSYKIIKIMIIGCLIQLVSHFIGGAMTIVESTCNYYVNTVITILTSNKFQPLLAFWSASWMRLVFILRYTTNRSSRSRANFRV</sequence>
<evidence type="ECO:0000313" key="2">
    <source>
        <dbReference type="EMBL" id="TKR62874.1"/>
    </source>
</evidence>
<feature type="transmembrane region" description="Helical" evidence="1">
    <location>
        <begin position="88"/>
        <end position="108"/>
    </location>
</feature>
<keyword evidence="1" id="KW-1133">Transmembrane helix</keyword>
<dbReference type="Proteomes" id="UP000298663">
    <property type="component" value="Unassembled WGS sequence"/>
</dbReference>
<keyword evidence="1" id="KW-0472">Membrane</keyword>
<feature type="transmembrane region" description="Helical" evidence="1">
    <location>
        <begin position="12"/>
        <end position="33"/>
    </location>
</feature>
<feature type="transmembrane region" description="Helical" evidence="1">
    <location>
        <begin position="45"/>
        <end position="68"/>
    </location>
</feature>
<accession>A0A4U5M2C3</accession>
<keyword evidence="1" id="KW-0812">Transmembrane</keyword>
<keyword evidence="3" id="KW-1185">Reference proteome</keyword>
<evidence type="ECO:0008006" key="4">
    <source>
        <dbReference type="Google" id="ProtNLM"/>
    </source>
</evidence>
<proteinExistence type="predicted"/>
<name>A0A4U5M2C3_STECR</name>
<dbReference type="AlphaFoldDB" id="A0A4U5M2C3"/>
<evidence type="ECO:0000313" key="3">
    <source>
        <dbReference type="Proteomes" id="UP000298663"/>
    </source>
</evidence>
<comment type="caution">
    <text evidence="2">The sequence shown here is derived from an EMBL/GenBank/DDBJ whole genome shotgun (WGS) entry which is preliminary data.</text>
</comment>
<reference evidence="2 3" key="1">
    <citation type="journal article" date="2015" name="Genome Biol.">
        <title>Comparative genomics of Steinernema reveals deeply conserved gene regulatory networks.</title>
        <authorList>
            <person name="Dillman A.R."/>
            <person name="Macchietto M."/>
            <person name="Porter C.F."/>
            <person name="Rogers A."/>
            <person name="Williams B."/>
            <person name="Antoshechkin I."/>
            <person name="Lee M.M."/>
            <person name="Goodwin Z."/>
            <person name="Lu X."/>
            <person name="Lewis E.E."/>
            <person name="Goodrich-Blair H."/>
            <person name="Stock S.P."/>
            <person name="Adams B.J."/>
            <person name="Sternberg P.W."/>
            <person name="Mortazavi A."/>
        </authorList>
    </citation>
    <scope>NUCLEOTIDE SEQUENCE [LARGE SCALE GENOMIC DNA]</scope>
    <source>
        <strain evidence="2 3">ALL</strain>
    </source>
</reference>
<evidence type="ECO:0000256" key="1">
    <source>
        <dbReference type="SAM" id="Phobius"/>
    </source>
</evidence>
<protein>
    <recommendedName>
        <fullName evidence="4">7TM GPCR serpentine receptor class x (Srx) domain-containing protein</fullName>
    </recommendedName>
</protein>
<reference evidence="2 3" key="2">
    <citation type="journal article" date="2019" name="G3 (Bethesda)">
        <title>Hybrid Assembly of the Genome of the Entomopathogenic Nematode Steinernema carpocapsae Identifies the X-Chromosome.</title>
        <authorList>
            <person name="Serra L."/>
            <person name="Macchietto M."/>
            <person name="Macias-Munoz A."/>
            <person name="McGill C.J."/>
            <person name="Rodriguez I.M."/>
            <person name="Rodriguez B."/>
            <person name="Murad R."/>
            <person name="Mortazavi A."/>
        </authorList>
    </citation>
    <scope>NUCLEOTIDE SEQUENCE [LARGE SCALE GENOMIC DNA]</scope>
    <source>
        <strain evidence="2 3">ALL</strain>
    </source>
</reference>